<dbReference type="InterPro" id="IPR028257">
    <property type="entry name" value="CEP126"/>
</dbReference>
<feature type="compositionally biased region" description="Basic and acidic residues" evidence="1">
    <location>
        <begin position="217"/>
        <end position="241"/>
    </location>
</feature>
<feature type="compositionally biased region" description="Basic and acidic residues" evidence="1">
    <location>
        <begin position="264"/>
        <end position="277"/>
    </location>
</feature>
<dbReference type="GO" id="GO:0005813">
    <property type="term" value="C:centrosome"/>
    <property type="evidence" value="ECO:0007669"/>
    <property type="project" value="InterPro"/>
</dbReference>
<dbReference type="PANTHER" id="PTHR31191:SF4">
    <property type="entry name" value="CENTROSOMAL PROTEIN OF 126 KDA"/>
    <property type="match status" value="1"/>
</dbReference>
<dbReference type="PANTHER" id="PTHR31191">
    <property type="entry name" value="CENTROSOMAL PROTEIN CEP126"/>
    <property type="match status" value="1"/>
</dbReference>
<dbReference type="EMBL" id="JAFDVH010000003">
    <property type="protein sequence ID" value="KAG7483895.1"/>
    <property type="molecule type" value="Genomic_DNA"/>
</dbReference>
<sequence length="749" mass="82265">MHVQEDSSYSNTGMDLIFEDERHILVEEQKACRARARKFSLETNRRRKALEERRKEEDEREQKLREDILQQRKNKVQDATERFQRAHLPPSQRRRQAPRKATPQLEEALNQIQGPPSSSSAHATLFNSLTNNRSHAPSPSASRYQRQLSAAVAYAKLMQERSSDNFKSSQLLFQNELQETQRLLEEKRVNSLQDFQREVGELGRSESLSSLDSLENESSHHAHTDSVELAKQKDKDPESNKAVKKKLRWFDEVHLNEEEEAEEDARPLRDPVKDTAARSKATQPSQGKSVLVGNQEDLVQAAHLVTTPAVCVGHCAKQAWSDSRAQDSKLQVRGEEGQQGKTSPRRGRARVPRRVRSARARLGHAPARTRKGTVVRPQSASEASQVFKTQGKIIMPRPPPKSGTLESKLAPGSSCAEEALLNPAKSVCSDVQFCSRPGPPAEQALHKDVSGGCAIPAGHSIVMASGITFAPFPPSYALSTYENITKAMYTIGGSHSAGQQEALGASGRRGPQYVENGLNMEQTPTDEEISQLWHGVTIDGGNLISDIKAVTRMGGFFVTTSNGAKSPVRKKQITDSNGKKHRALLEQRRLAPGSGTRRPPVPAQTSVQISPLGSKADQISGVVLQDEVSDSTAQFLLAENLAESSATDADILAAMETVQTQRQGMAPRVQHLGPTALSLEEQRLLLSLDRLNHRLQSVQDASAGNPSVPSLLQIGAPSQNLSSRPGEGQGTPQRRYRVCSADGRGRPQK</sequence>
<dbReference type="GO" id="GO:1905515">
    <property type="term" value="P:non-motile cilium assembly"/>
    <property type="evidence" value="ECO:0007669"/>
    <property type="project" value="InterPro"/>
</dbReference>
<dbReference type="Pfam" id="PF15352">
    <property type="entry name" value="K1377"/>
    <property type="match status" value="3"/>
</dbReference>
<dbReference type="GO" id="GO:0031122">
    <property type="term" value="P:cytoplasmic microtubule organization"/>
    <property type="evidence" value="ECO:0007669"/>
    <property type="project" value="InterPro"/>
</dbReference>
<feature type="compositionally biased region" description="Basic and acidic residues" evidence="1">
    <location>
        <begin position="39"/>
        <end position="84"/>
    </location>
</feature>
<dbReference type="OrthoDB" id="9900339at2759"/>
<dbReference type="GO" id="GO:0030496">
    <property type="term" value="C:midbody"/>
    <property type="evidence" value="ECO:0007669"/>
    <property type="project" value="TreeGrafter"/>
</dbReference>
<evidence type="ECO:0000256" key="1">
    <source>
        <dbReference type="SAM" id="MobiDB-lite"/>
    </source>
</evidence>
<feature type="region of interest" description="Disordered" evidence="1">
    <location>
        <begin position="36"/>
        <end position="123"/>
    </location>
</feature>
<dbReference type="GO" id="GO:0007052">
    <property type="term" value="P:mitotic spindle organization"/>
    <property type="evidence" value="ECO:0007669"/>
    <property type="project" value="InterPro"/>
</dbReference>
<evidence type="ECO:0000313" key="3">
    <source>
        <dbReference type="Proteomes" id="UP001046870"/>
    </source>
</evidence>
<comment type="caution">
    <text evidence="2">The sequence shown here is derived from an EMBL/GenBank/DDBJ whole genome shotgun (WGS) entry which is preliminary data.</text>
</comment>
<feature type="region of interest" description="Disordered" evidence="1">
    <location>
        <begin position="203"/>
        <end position="242"/>
    </location>
</feature>
<keyword evidence="3" id="KW-1185">Reference proteome</keyword>
<protein>
    <recommendedName>
        <fullName evidence="4">Centrosomal protein of 126 kDa</fullName>
    </recommendedName>
</protein>
<dbReference type="AlphaFoldDB" id="A0A9D3TB74"/>
<name>A0A9D3TB74_MEGAT</name>
<dbReference type="GO" id="GO:0097546">
    <property type="term" value="C:ciliary base"/>
    <property type="evidence" value="ECO:0007669"/>
    <property type="project" value="InterPro"/>
</dbReference>
<accession>A0A9D3TB74</accession>
<organism evidence="2 3">
    <name type="scientific">Megalops atlanticus</name>
    <name type="common">Tarpon</name>
    <name type="synonym">Clupea gigantea</name>
    <dbReference type="NCBI Taxonomy" id="7932"/>
    <lineage>
        <taxon>Eukaryota</taxon>
        <taxon>Metazoa</taxon>
        <taxon>Chordata</taxon>
        <taxon>Craniata</taxon>
        <taxon>Vertebrata</taxon>
        <taxon>Euteleostomi</taxon>
        <taxon>Actinopterygii</taxon>
        <taxon>Neopterygii</taxon>
        <taxon>Teleostei</taxon>
        <taxon>Elopiformes</taxon>
        <taxon>Megalopidae</taxon>
        <taxon>Megalops</taxon>
    </lineage>
</organism>
<feature type="compositionally biased region" description="Basic and acidic residues" evidence="1">
    <location>
        <begin position="324"/>
        <end position="338"/>
    </location>
</feature>
<feature type="region of interest" description="Disordered" evidence="1">
    <location>
        <begin position="700"/>
        <end position="749"/>
    </location>
</feature>
<evidence type="ECO:0008006" key="4">
    <source>
        <dbReference type="Google" id="ProtNLM"/>
    </source>
</evidence>
<feature type="region of interest" description="Disordered" evidence="1">
    <location>
        <begin position="257"/>
        <end position="291"/>
    </location>
</feature>
<feature type="compositionally biased region" description="Basic residues" evidence="1">
    <location>
        <begin position="343"/>
        <end position="361"/>
    </location>
</feature>
<proteinExistence type="predicted"/>
<reference evidence="2" key="1">
    <citation type="submission" date="2021-01" db="EMBL/GenBank/DDBJ databases">
        <authorList>
            <person name="Zahm M."/>
            <person name="Roques C."/>
            <person name="Cabau C."/>
            <person name="Klopp C."/>
            <person name="Donnadieu C."/>
            <person name="Jouanno E."/>
            <person name="Lampietro C."/>
            <person name="Louis A."/>
            <person name="Herpin A."/>
            <person name="Echchiki A."/>
            <person name="Berthelot C."/>
            <person name="Parey E."/>
            <person name="Roest-Crollius H."/>
            <person name="Braasch I."/>
            <person name="Postlethwait J."/>
            <person name="Bobe J."/>
            <person name="Montfort J."/>
            <person name="Bouchez O."/>
            <person name="Begum T."/>
            <person name="Mejri S."/>
            <person name="Adams A."/>
            <person name="Chen W.-J."/>
            <person name="Guiguen Y."/>
        </authorList>
    </citation>
    <scope>NUCLEOTIDE SEQUENCE</scope>
    <source>
        <strain evidence="2">YG-15Mar2019-1</strain>
        <tissue evidence="2">Brain</tissue>
    </source>
</reference>
<dbReference type="Proteomes" id="UP001046870">
    <property type="component" value="Chromosome 3"/>
</dbReference>
<evidence type="ECO:0000313" key="2">
    <source>
        <dbReference type="EMBL" id="KAG7483895.1"/>
    </source>
</evidence>
<feature type="compositionally biased region" description="Polar residues" evidence="1">
    <location>
        <begin position="700"/>
        <end position="723"/>
    </location>
</feature>
<feature type="region of interest" description="Disordered" evidence="1">
    <location>
        <begin position="587"/>
        <end position="607"/>
    </location>
</feature>
<feature type="region of interest" description="Disordered" evidence="1">
    <location>
        <begin position="320"/>
        <end position="361"/>
    </location>
</feature>
<gene>
    <name evidence="2" type="ORF">MATL_G00043180</name>
</gene>
<feature type="compositionally biased region" description="Polar residues" evidence="1">
    <location>
        <begin position="110"/>
        <end position="123"/>
    </location>
</feature>